<feature type="compositionally biased region" description="Polar residues" evidence="1">
    <location>
        <begin position="21"/>
        <end position="31"/>
    </location>
</feature>
<evidence type="ECO:0000259" key="2">
    <source>
        <dbReference type="PROSITE" id="PS51998"/>
    </source>
</evidence>
<accession>A0A1S3DN35</accession>
<feature type="region of interest" description="Disordered" evidence="1">
    <location>
        <begin position="164"/>
        <end position="232"/>
    </location>
</feature>
<dbReference type="PaxDb" id="121845-A0A1S3DN35"/>
<organism evidence="3 4">
    <name type="scientific">Diaphorina citri</name>
    <name type="common">Asian citrus psyllid</name>
    <dbReference type="NCBI Taxonomy" id="121845"/>
    <lineage>
        <taxon>Eukaryota</taxon>
        <taxon>Metazoa</taxon>
        <taxon>Ecdysozoa</taxon>
        <taxon>Arthropoda</taxon>
        <taxon>Hexapoda</taxon>
        <taxon>Insecta</taxon>
        <taxon>Pterygota</taxon>
        <taxon>Neoptera</taxon>
        <taxon>Paraneoptera</taxon>
        <taxon>Hemiptera</taxon>
        <taxon>Sternorrhyncha</taxon>
        <taxon>Psylloidea</taxon>
        <taxon>Psyllidae</taxon>
        <taxon>Diaphorininae</taxon>
        <taxon>Diaphorina</taxon>
    </lineage>
</organism>
<keyword evidence="3" id="KW-1185">Reference proteome</keyword>
<proteinExistence type="predicted"/>
<feature type="non-terminal residue" evidence="4">
    <location>
        <position position="232"/>
    </location>
</feature>
<dbReference type="AlphaFoldDB" id="A0A1S3DN35"/>
<dbReference type="RefSeq" id="XP_008484855.1">
    <property type="nucleotide sequence ID" value="XM_008486633.3"/>
</dbReference>
<protein>
    <submittedName>
        <fullName evidence="4">Uncharacterized protein LOC103521522</fullName>
    </submittedName>
</protein>
<evidence type="ECO:0000313" key="3">
    <source>
        <dbReference type="Proteomes" id="UP000079169"/>
    </source>
</evidence>
<dbReference type="GeneID" id="103521522"/>
<sequence length="232" mass="24842">MDDDFLVTSSSPTAVDYIGPQPSTSNTTNDVPHSELKKELWSLLEKSDLCSMSLKKLRLVLESKLNCDLSQRMLEFGEIVSSYLEELDKKKTAKILKDFDIAEYFPEIEMKNSLNSQSYDEFDSYPGFDALDVDFAFEPAIKSLEAIGGDLAVLENALGKGTGAVREKGDAVQSATGSAGVSKSVPGLVQSKSKDKDSNTGGSSKSKDKDSNTGGSASSGNSSVFMGTKSSN</sequence>
<reference evidence="4" key="1">
    <citation type="submission" date="2025-08" db="UniProtKB">
        <authorList>
            <consortium name="RefSeq"/>
        </authorList>
    </citation>
    <scope>IDENTIFICATION</scope>
</reference>
<evidence type="ECO:0000256" key="1">
    <source>
        <dbReference type="SAM" id="MobiDB-lite"/>
    </source>
</evidence>
<dbReference type="PROSITE" id="PS51998">
    <property type="entry name" value="DEK_C"/>
    <property type="match status" value="1"/>
</dbReference>
<feature type="domain" description="DEK-C" evidence="2">
    <location>
        <begin position="30"/>
        <end position="85"/>
    </location>
</feature>
<feature type="region of interest" description="Disordered" evidence="1">
    <location>
        <begin position="1"/>
        <end position="31"/>
    </location>
</feature>
<feature type="compositionally biased region" description="Low complexity" evidence="1">
    <location>
        <begin position="212"/>
        <end position="223"/>
    </location>
</feature>
<dbReference type="Pfam" id="PF08766">
    <property type="entry name" value="DEK_C"/>
    <property type="match status" value="1"/>
</dbReference>
<dbReference type="Proteomes" id="UP000079169">
    <property type="component" value="Unplaced"/>
</dbReference>
<dbReference type="SUPFAM" id="SSF109715">
    <property type="entry name" value="DEK C-terminal domain"/>
    <property type="match status" value="1"/>
</dbReference>
<gene>
    <name evidence="4" type="primary">LOC103521522</name>
</gene>
<name>A0A1S3DN35_DIACI</name>
<dbReference type="InterPro" id="IPR014876">
    <property type="entry name" value="DEK_C"/>
</dbReference>
<dbReference type="KEGG" id="dci:103521522"/>
<evidence type="ECO:0000313" key="4">
    <source>
        <dbReference type="RefSeq" id="XP_008484855.1"/>
    </source>
</evidence>